<dbReference type="GO" id="GO:0016607">
    <property type="term" value="C:nuclear speck"/>
    <property type="evidence" value="ECO:0007669"/>
    <property type="project" value="UniProtKB-SubCell"/>
</dbReference>
<dbReference type="PROSITE" id="PS50157">
    <property type="entry name" value="ZINC_FINGER_C2H2_2"/>
    <property type="match status" value="3"/>
</dbReference>
<dbReference type="GO" id="GO:0005737">
    <property type="term" value="C:cytoplasm"/>
    <property type="evidence" value="ECO:0007669"/>
    <property type="project" value="UniProtKB-SubCell"/>
</dbReference>
<dbReference type="Pfam" id="PF02165">
    <property type="entry name" value="WT1"/>
    <property type="match status" value="1"/>
</dbReference>
<keyword evidence="6" id="KW-0677">Repeat</keyword>
<dbReference type="PROSITE" id="PS00028">
    <property type="entry name" value="ZINC_FINGER_C2H2_1"/>
    <property type="match status" value="3"/>
</dbReference>
<evidence type="ECO:0000256" key="1">
    <source>
        <dbReference type="ARBA" id="ARBA00004324"/>
    </source>
</evidence>
<dbReference type="GO" id="GO:0000981">
    <property type="term" value="F:DNA-binding transcription factor activity, RNA polymerase II-specific"/>
    <property type="evidence" value="ECO:0007669"/>
    <property type="project" value="TreeGrafter"/>
</dbReference>
<dbReference type="FunFam" id="3.30.160.60:FF:000241">
    <property type="entry name" value="Wilms tumor 1-KTS isoform"/>
    <property type="match status" value="1"/>
</dbReference>
<evidence type="ECO:0000256" key="9">
    <source>
        <dbReference type="ARBA" id="ARBA00022843"/>
    </source>
</evidence>
<evidence type="ECO:0000256" key="6">
    <source>
        <dbReference type="ARBA" id="ARBA00022737"/>
    </source>
</evidence>
<dbReference type="GO" id="GO:0000978">
    <property type="term" value="F:RNA polymerase II cis-regulatory region sequence-specific DNA binding"/>
    <property type="evidence" value="ECO:0007669"/>
    <property type="project" value="TreeGrafter"/>
</dbReference>
<feature type="domain" description="C2H2-type" evidence="12">
    <location>
        <begin position="294"/>
        <end position="323"/>
    </location>
</feature>
<name>A0A6A4THS7_SCOMX</name>
<dbReference type="FunFam" id="3.30.160.60:FF:000063">
    <property type="entry name" value="Wilms tumor 1-KTS isoform"/>
    <property type="match status" value="1"/>
</dbReference>
<dbReference type="InterPro" id="IPR000976">
    <property type="entry name" value="Wilms_tumour_N"/>
</dbReference>
<keyword evidence="4" id="KW-1017">Isopeptide bond</keyword>
<keyword evidence="9" id="KW-0832">Ubl conjugation</keyword>
<dbReference type="FunFam" id="3.30.160.60:FF:000072">
    <property type="entry name" value="zinc finger protein 143 isoform X1"/>
    <property type="match status" value="1"/>
</dbReference>
<accession>A0A6A4THS7</accession>
<dbReference type="AlphaFoldDB" id="A0A6A4THS7"/>
<dbReference type="InterPro" id="IPR013087">
    <property type="entry name" value="Znf_C2H2_type"/>
</dbReference>
<evidence type="ECO:0000256" key="3">
    <source>
        <dbReference type="ARBA" id="ARBA00004642"/>
    </source>
</evidence>
<comment type="subcellular location">
    <subcellularLocation>
        <location evidence="1">Nucleus speckle</location>
    </subcellularLocation>
    <subcellularLocation>
        <location evidence="2">Nucleus</location>
        <location evidence="2">Nucleolus</location>
    </subcellularLocation>
    <subcellularLocation>
        <location evidence="3">Nucleus</location>
        <location evidence="3">Nucleoplasm</location>
    </subcellularLocation>
</comment>
<dbReference type="GO" id="GO:0003723">
    <property type="term" value="F:RNA binding"/>
    <property type="evidence" value="ECO:0007669"/>
    <property type="project" value="UniProtKB-KW"/>
</dbReference>
<dbReference type="PANTHER" id="PTHR23235">
    <property type="entry name" value="KRUEPPEL-LIKE TRANSCRIPTION FACTOR"/>
    <property type="match status" value="1"/>
</dbReference>
<evidence type="ECO:0000256" key="11">
    <source>
        <dbReference type="PROSITE-ProRule" id="PRU00042"/>
    </source>
</evidence>
<reference evidence="13 14" key="1">
    <citation type="submission" date="2019-06" db="EMBL/GenBank/DDBJ databases">
        <title>Draft genomes of female and male turbot (Scophthalmus maximus).</title>
        <authorList>
            <person name="Xu H."/>
            <person name="Xu X.-W."/>
            <person name="Shao C."/>
            <person name="Chen S."/>
        </authorList>
    </citation>
    <scope>NUCLEOTIDE SEQUENCE [LARGE SCALE GENOMIC DNA]</scope>
    <source>
        <strain evidence="13">Ysfricsl-2016a</strain>
        <tissue evidence="13">Blood</tissue>
    </source>
</reference>
<evidence type="ECO:0000256" key="8">
    <source>
        <dbReference type="ARBA" id="ARBA00022833"/>
    </source>
</evidence>
<evidence type="ECO:0000313" key="14">
    <source>
        <dbReference type="Proteomes" id="UP000438429"/>
    </source>
</evidence>
<dbReference type="SMART" id="SM00355">
    <property type="entry name" value="ZnF_C2H2"/>
    <property type="match status" value="3"/>
</dbReference>
<gene>
    <name evidence="13" type="ORF">F2P81_004627</name>
</gene>
<proteinExistence type="predicted"/>
<protein>
    <recommendedName>
        <fullName evidence="10">Wilms tumor protein homolog</fullName>
    </recommendedName>
</protein>
<dbReference type="EMBL" id="VEVO01000004">
    <property type="protein sequence ID" value="KAF0043290.1"/>
    <property type="molecule type" value="Genomic_DNA"/>
</dbReference>
<dbReference type="InterPro" id="IPR036236">
    <property type="entry name" value="Znf_C2H2_sf"/>
</dbReference>
<evidence type="ECO:0000256" key="2">
    <source>
        <dbReference type="ARBA" id="ARBA00004604"/>
    </source>
</evidence>
<keyword evidence="5" id="KW-0479">Metal-binding</keyword>
<dbReference type="PANTHER" id="PTHR23235:SF167">
    <property type="entry name" value="WILMS TUMOR 1B ISOFORM X1"/>
    <property type="match status" value="1"/>
</dbReference>
<evidence type="ECO:0000313" key="13">
    <source>
        <dbReference type="EMBL" id="KAF0043290.1"/>
    </source>
</evidence>
<feature type="domain" description="C2H2-type" evidence="12">
    <location>
        <begin position="266"/>
        <end position="293"/>
    </location>
</feature>
<organism evidence="13 14">
    <name type="scientific">Scophthalmus maximus</name>
    <name type="common">Turbot</name>
    <name type="synonym">Psetta maxima</name>
    <dbReference type="NCBI Taxonomy" id="52904"/>
    <lineage>
        <taxon>Eukaryota</taxon>
        <taxon>Metazoa</taxon>
        <taxon>Chordata</taxon>
        <taxon>Craniata</taxon>
        <taxon>Vertebrata</taxon>
        <taxon>Euteleostomi</taxon>
        <taxon>Actinopterygii</taxon>
        <taxon>Neopterygii</taxon>
        <taxon>Teleostei</taxon>
        <taxon>Neoteleostei</taxon>
        <taxon>Acanthomorphata</taxon>
        <taxon>Carangaria</taxon>
        <taxon>Pleuronectiformes</taxon>
        <taxon>Pleuronectoidei</taxon>
        <taxon>Scophthalmidae</taxon>
        <taxon>Scophthalmus</taxon>
    </lineage>
</organism>
<keyword evidence="8" id="KW-0862">Zinc</keyword>
<comment type="caution">
    <text evidence="13">The sequence shown here is derived from an EMBL/GenBank/DDBJ whole genome shotgun (WGS) entry which is preliminary data.</text>
</comment>
<evidence type="ECO:0000256" key="10">
    <source>
        <dbReference type="ARBA" id="ARBA00069242"/>
    </source>
</evidence>
<dbReference type="GO" id="GO:0008270">
    <property type="term" value="F:zinc ion binding"/>
    <property type="evidence" value="ECO:0007669"/>
    <property type="project" value="UniProtKB-KW"/>
</dbReference>
<dbReference type="GO" id="GO:0005730">
    <property type="term" value="C:nucleolus"/>
    <property type="evidence" value="ECO:0007669"/>
    <property type="project" value="UniProtKB-SubCell"/>
</dbReference>
<keyword evidence="7 11" id="KW-0863">Zinc-finger</keyword>
<sequence length="329" mass="36226">MLTEPYGAMSMGSDIRDLTLLTPAPPVPSLPGAGGGCGMSVGSGQWTQLLDLHPSSPYSSLPSHPSLIKQEPGWGTADPIEDPHCGLGAFTVHFAGQFTGPGGCRVGAFGEPTAGQPRVFPNGTYVPSCVDSPPAPRNQGYGAVGFDSNPSCGHNASHHTPQLSGLSFKHEDTLSPPNNIVDQQYPAPPPMFGCHNPPESCPSNQALLLRNYNSKRYFKLSHLQMHGRKHTGEKPYQCDFTECGRRFSRSDQLKRHQRRHTGVKPFQCETCQRKFSRSDHLKTHTRTHTGEKPFTCRWSNCQKKFARSDELVRHHSMHQRNLTKLQPAI</sequence>
<dbReference type="Pfam" id="PF00096">
    <property type="entry name" value="zf-C2H2"/>
    <property type="match status" value="3"/>
</dbReference>
<dbReference type="GO" id="GO:0001822">
    <property type="term" value="P:kidney development"/>
    <property type="evidence" value="ECO:0007669"/>
    <property type="project" value="UniProtKB-ARBA"/>
</dbReference>
<evidence type="ECO:0000256" key="4">
    <source>
        <dbReference type="ARBA" id="ARBA00022499"/>
    </source>
</evidence>
<dbReference type="Gene3D" id="3.30.160.60">
    <property type="entry name" value="Classic Zinc Finger"/>
    <property type="match status" value="4"/>
</dbReference>
<evidence type="ECO:0000259" key="12">
    <source>
        <dbReference type="PROSITE" id="PS50157"/>
    </source>
</evidence>
<dbReference type="Proteomes" id="UP000438429">
    <property type="component" value="Unassembled WGS sequence"/>
</dbReference>
<evidence type="ECO:0000256" key="5">
    <source>
        <dbReference type="ARBA" id="ARBA00022723"/>
    </source>
</evidence>
<dbReference type="SUPFAM" id="SSF57667">
    <property type="entry name" value="beta-beta-alpha zinc fingers"/>
    <property type="match status" value="2"/>
</dbReference>
<evidence type="ECO:0000256" key="7">
    <source>
        <dbReference type="ARBA" id="ARBA00022771"/>
    </source>
</evidence>
<feature type="domain" description="C2H2-type" evidence="12">
    <location>
        <begin position="236"/>
        <end position="265"/>
    </location>
</feature>